<dbReference type="Gene3D" id="2.80.10.50">
    <property type="match status" value="1"/>
</dbReference>
<evidence type="ECO:0000313" key="2">
    <source>
        <dbReference type="EMBL" id="ALP41370.1"/>
    </source>
</evidence>
<dbReference type="Proteomes" id="UP000058114">
    <property type="component" value="Chromosome"/>
</dbReference>
<evidence type="ECO:0000313" key="3">
    <source>
        <dbReference type="Proteomes" id="UP000058114"/>
    </source>
</evidence>
<gene>
    <name evidence="2" type="ORF">WL1483_1951</name>
</gene>
<organism evidence="2 3">
    <name type="scientific">Aeromonas schubertii</name>
    <dbReference type="NCBI Taxonomy" id="652"/>
    <lineage>
        <taxon>Bacteria</taxon>
        <taxon>Pseudomonadati</taxon>
        <taxon>Pseudomonadota</taxon>
        <taxon>Gammaproteobacteria</taxon>
        <taxon>Aeromonadales</taxon>
        <taxon>Aeromonadaceae</taxon>
        <taxon>Aeromonas</taxon>
    </lineage>
</organism>
<reference evidence="2 3" key="2">
    <citation type="journal article" date="2016" name="Genome Announc.">
        <title>Complete Genome Sequence of the Highly Virulent Aeromonas schubertii Strain WL1483, Isolated from Diseased Snakehead Fish (Channa argus) in China.</title>
        <authorList>
            <person name="Liu L."/>
            <person name="Li N."/>
            <person name="Zhang D."/>
            <person name="Fu X."/>
            <person name="Shi C."/>
            <person name="Lin Q."/>
            <person name="Hao G."/>
        </authorList>
    </citation>
    <scope>NUCLEOTIDE SEQUENCE [LARGE SCALE GENOMIC DNA]</scope>
    <source>
        <strain evidence="2 3">WL1483</strain>
    </source>
</reference>
<reference evidence="3" key="1">
    <citation type="submission" date="2015-10" db="EMBL/GenBank/DDBJ databases">
        <title>Complete Genome Sequence of Aeromonas schubertii strain WL1483.</title>
        <authorList>
            <person name="Liu L."/>
        </authorList>
    </citation>
    <scope>NUCLEOTIDE SEQUENCE [LARGE SCALE GENOMIC DNA]</scope>
    <source>
        <strain evidence="3">WL1483</strain>
    </source>
</reference>
<dbReference type="InterPro" id="IPR000772">
    <property type="entry name" value="Ricin_B_lectin"/>
</dbReference>
<dbReference type="EMBL" id="CP013067">
    <property type="protein sequence ID" value="ALP41370.1"/>
    <property type="molecule type" value="Genomic_DNA"/>
</dbReference>
<dbReference type="PROSITE" id="PS50231">
    <property type="entry name" value="RICIN_B_LECTIN"/>
    <property type="match status" value="1"/>
</dbReference>
<dbReference type="PATRIC" id="fig|652.5.peg.248"/>
<name>A0A0S2SI59_9GAMM</name>
<feature type="domain" description="Ricin B lectin" evidence="1">
    <location>
        <begin position="36"/>
        <end position="145"/>
    </location>
</feature>
<dbReference type="InterPro" id="IPR035992">
    <property type="entry name" value="Ricin_B-like_lectins"/>
</dbReference>
<proteinExistence type="predicted"/>
<evidence type="ECO:0000259" key="1">
    <source>
        <dbReference type="SMART" id="SM00458"/>
    </source>
</evidence>
<dbReference type="SMART" id="SM00458">
    <property type="entry name" value="RICIN"/>
    <property type="match status" value="1"/>
</dbReference>
<protein>
    <recommendedName>
        <fullName evidence="1">Ricin B lectin domain-containing protein</fullName>
    </recommendedName>
</protein>
<dbReference type="AlphaFoldDB" id="A0A0S2SI59"/>
<dbReference type="KEGG" id="asr:WL1483_1951"/>
<dbReference type="Pfam" id="PF00652">
    <property type="entry name" value="Ricin_B_lectin"/>
    <property type="match status" value="1"/>
</dbReference>
<sequence length="148" mass="15713">MSLGSTLLLAACSWQPPTQDLINPYLHQGDVAAPSGPSVLTSSGFCLEPQPLGGVVTRPCRDQQGEQLVWWQGRLRSGGYCLGQGRGGLQLAGCDEALRWVWRLGSLQDSDSKLCLDVAGNRHRAGTPLRLADCYGGANQSFSLGEAG</sequence>
<accession>A0A0S2SI59</accession>
<dbReference type="SUPFAM" id="SSF50370">
    <property type="entry name" value="Ricin B-like lectins"/>
    <property type="match status" value="1"/>
</dbReference>